<feature type="region of interest" description="Disordered" evidence="1">
    <location>
        <begin position="1"/>
        <end position="22"/>
    </location>
</feature>
<protein>
    <submittedName>
        <fullName evidence="2">Unannotated protein</fullName>
    </submittedName>
</protein>
<organism evidence="2">
    <name type="scientific">freshwater metagenome</name>
    <dbReference type="NCBI Taxonomy" id="449393"/>
    <lineage>
        <taxon>unclassified sequences</taxon>
        <taxon>metagenomes</taxon>
        <taxon>ecological metagenomes</taxon>
    </lineage>
</organism>
<evidence type="ECO:0000313" key="2">
    <source>
        <dbReference type="EMBL" id="CAB4567936.1"/>
    </source>
</evidence>
<dbReference type="AlphaFoldDB" id="A0A6J6DWP7"/>
<sequence length="89" mass="9950">MPIKPDAKPVSGRVRNSNITRSKKRLSKYNEKSISYDRIYSPIVIDGCDYVIKESSGVVKTDSYGIVVGRMVDGDFDDTYCGNSDGEYE</sequence>
<name>A0A6J6DWP7_9ZZZZ</name>
<gene>
    <name evidence="2" type="ORF">UFOPK1726_00106</name>
</gene>
<reference evidence="2" key="1">
    <citation type="submission" date="2020-05" db="EMBL/GenBank/DDBJ databases">
        <authorList>
            <person name="Chiriac C."/>
            <person name="Salcher M."/>
            <person name="Ghai R."/>
            <person name="Kavagutti S V."/>
        </authorList>
    </citation>
    <scope>NUCLEOTIDE SEQUENCE</scope>
</reference>
<proteinExistence type="predicted"/>
<dbReference type="EMBL" id="CAEZTT010000005">
    <property type="protein sequence ID" value="CAB4567936.1"/>
    <property type="molecule type" value="Genomic_DNA"/>
</dbReference>
<evidence type="ECO:0000256" key="1">
    <source>
        <dbReference type="SAM" id="MobiDB-lite"/>
    </source>
</evidence>
<accession>A0A6J6DWP7</accession>